<evidence type="ECO:0000256" key="2">
    <source>
        <dbReference type="ARBA" id="ARBA00023242"/>
    </source>
</evidence>
<evidence type="ECO:0000313" key="5">
    <source>
        <dbReference type="EMBL" id="ADE77293.1"/>
    </source>
</evidence>
<dbReference type="GO" id="GO:0003713">
    <property type="term" value="F:transcription coactivator activity"/>
    <property type="evidence" value="ECO:0007669"/>
    <property type="project" value="InterPro"/>
</dbReference>
<name>D5ACM4_PICSI</name>
<comment type="subcellular location">
    <subcellularLocation>
        <location evidence="1">Nucleus</location>
    </subcellularLocation>
</comment>
<dbReference type="EMBL" id="BT124011">
    <property type="protein sequence ID" value="ADE77293.1"/>
    <property type="molecule type" value="mRNA"/>
</dbReference>
<organism evidence="5">
    <name type="scientific">Picea sitchensis</name>
    <name type="common">Sitka spruce</name>
    <name type="synonym">Pinus sitchensis</name>
    <dbReference type="NCBI Taxonomy" id="3332"/>
    <lineage>
        <taxon>Eukaryota</taxon>
        <taxon>Viridiplantae</taxon>
        <taxon>Streptophyta</taxon>
        <taxon>Embryophyta</taxon>
        <taxon>Tracheophyta</taxon>
        <taxon>Spermatophyta</taxon>
        <taxon>Pinopsida</taxon>
        <taxon>Pinidae</taxon>
        <taxon>Conifers I</taxon>
        <taxon>Pinales</taxon>
        <taxon>Pinaceae</taxon>
        <taxon>Picea</taxon>
    </lineage>
</organism>
<dbReference type="Gene3D" id="1.10.246.20">
    <property type="entry name" value="Coactivator CBP, KIX domain"/>
    <property type="match status" value="1"/>
</dbReference>
<dbReference type="PANTHER" id="PTHR33137:SF4">
    <property type="entry name" value="MEDIATOR OF RNA POLYMERASE II TRANSCRIPTION SUBUNIT 15A-RELATED"/>
    <property type="match status" value="1"/>
</dbReference>
<feature type="domain" description="Mediator complex subunit 15 KIX" evidence="4">
    <location>
        <begin position="8"/>
        <end position="79"/>
    </location>
</feature>
<proteinExistence type="evidence at transcript level"/>
<evidence type="ECO:0000259" key="4">
    <source>
        <dbReference type="Pfam" id="PF16987"/>
    </source>
</evidence>
<feature type="region of interest" description="Disordered" evidence="3">
    <location>
        <begin position="199"/>
        <end position="226"/>
    </location>
</feature>
<dbReference type="PANTHER" id="PTHR33137">
    <property type="entry name" value="MEDIATOR OF RNA POLYMERASE II TRANSCRIPTION SUBUNIT 15A-RELATED"/>
    <property type="match status" value="1"/>
</dbReference>
<dbReference type="InterPro" id="IPR036546">
    <property type="entry name" value="MED15_KIX"/>
</dbReference>
<dbReference type="AlphaFoldDB" id="D5ACM4"/>
<reference evidence="5" key="1">
    <citation type="submission" date="2010-04" db="EMBL/GenBank/DDBJ databases">
        <authorList>
            <person name="Reid K.E."/>
            <person name="Liao N."/>
            <person name="Chan S."/>
            <person name="Docking R."/>
            <person name="Taylor G."/>
            <person name="Moore R."/>
            <person name="Mayo M."/>
            <person name="Munro S."/>
            <person name="King J."/>
            <person name="Yanchuk A."/>
            <person name="Holt R."/>
            <person name="Jones S."/>
            <person name="Marra M."/>
            <person name="Ritland C.E."/>
            <person name="Ritland K."/>
            <person name="Bohlmann J."/>
        </authorList>
    </citation>
    <scope>NUCLEOTIDE SEQUENCE</scope>
    <source>
        <tissue evidence="5">Bud</tissue>
    </source>
</reference>
<dbReference type="Pfam" id="PF16987">
    <property type="entry name" value="KIX_2"/>
    <property type="match status" value="1"/>
</dbReference>
<protein>
    <recommendedName>
        <fullName evidence="4">Mediator complex subunit 15 KIX domain-containing protein</fullName>
    </recommendedName>
</protein>
<dbReference type="GO" id="GO:0031490">
    <property type="term" value="F:chromatin DNA binding"/>
    <property type="evidence" value="ECO:0007669"/>
    <property type="project" value="InterPro"/>
</dbReference>
<evidence type="ECO:0000256" key="1">
    <source>
        <dbReference type="ARBA" id="ARBA00004123"/>
    </source>
</evidence>
<dbReference type="InterPro" id="IPR036529">
    <property type="entry name" value="KIX_dom_sf"/>
</dbReference>
<evidence type="ECO:0000256" key="3">
    <source>
        <dbReference type="SAM" id="MobiDB-lite"/>
    </source>
</evidence>
<dbReference type="InterPro" id="IPR044661">
    <property type="entry name" value="MED15a/b/c-like"/>
</dbReference>
<sequence length="226" mass="25015">MDTNNWRNDESRQRIVNKINNILQRHVPQGSLDGMNKLVKIASLASRFEEKIFTIAINQQDYIRRISLKMLSLESKVTAPLGNHFLGSSFGNNQRPLNLAAEVDDQSQGEIEFVGEVGPPPQGVPVETIRRALRSLFISYLPRDAPDLLVPDALAEFGVPDAALAPALQVLETLRHQENRIAELEGELRGLRAVLSKSRRMSNQKITSEPEGGGSSAAREGERSVL</sequence>
<dbReference type="GO" id="GO:0005634">
    <property type="term" value="C:nucleus"/>
    <property type="evidence" value="ECO:0007669"/>
    <property type="project" value="UniProtKB-SubCell"/>
</dbReference>
<accession>D5ACM4</accession>
<keyword evidence="2" id="KW-0539">Nucleus</keyword>